<sequence>MDDLPSPIVVEILTRLNDSTDLARCKLVSKTINTLSEQVQSINLHCSFGRYTKSRDPQTRSSITPFKTIFKNLLLNSRNVVSVSFGVDTTLRSVSYDDVEDEDDDLHMTDMNFVMEWLPRVCGNLRSILISDFWIQSCWRRTHVLGLLSSYCEFLRSTHALRLSLSLSLSLSVQVLITGGIKIGLITKKYSKDFKNGSLNLGHSLTELAVKSAWLLVTIIAPNLVKLKLQCVKPRALIIEAPLLSDLHISLEKASDFRVQEFCNLKNLQLESTDLHNLLSTLPFGRTIKNLAVESLKRVDSIEMETLEVLFRKFPDLTSLTFGPEAWSQLEMVFWRQSLKITGQSKGLKDITAYLVLYDVEFTLHLILFVLEKYVDLSDMALLIHRNVDSNDAISLWSSCMAHCSRVRWRWGTWKEGTRDAWISDGI</sequence>
<dbReference type="SUPFAM" id="SSF81383">
    <property type="entry name" value="F-box domain"/>
    <property type="match status" value="1"/>
</dbReference>
<dbReference type="Proteomes" id="UP001642360">
    <property type="component" value="Unassembled WGS sequence"/>
</dbReference>
<reference evidence="2 3" key="1">
    <citation type="submission" date="2024-02" db="EMBL/GenBank/DDBJ databases">
        <authorList>
            <person name="Vignale AGUSTIN F."/>
            <person name="Sosa J E."/>
            <person name="Modenutti C."/>
        </authorList>
    </citation>
    <scope>NUCLEOTIDE SEQUENCE [LARGE SCALE GENOMIC DNA]</scope>
</reference>
<protein>
    <recommendedName>
        <fullName evidence="1">F-box domain-containing protein</fullName>
    </recommendedName>
</protein>
<feature type="domain" description="F-box" evidence="1">
    <location>
        <begin position="1"/>
        <end position="36"/>
    </location>
</feature>
<evidence type="ECO:0000313" key="3">
    <source>
        <dbReference type="Proteomes" id="UP001642360"/>
    </source>
</evidence>
<dbReference type="InterPro" id="IPR001810">
    <property type="entry name" value="F-box_dom"/>
</dbReference>
<keyword evidence="3" id="KW-1185">Reference proteome</keyword>
<dbReference type="Pfam" id="PF12937">
    <property type="entry name" value="F-box-like"/>
    <property type="match status" value="1"/>
</dbReference>
<accession>A0ABC8R0Y6</accession>
<gene>
    <name evidence="2" type="ORF">ILEXP_LOCUS3247</name>
</gene>
<evidence type="ECO:0000313" key="2">
    <source>
        <dbReference type="EMBL" id="CAK9136273.1"/>
    </source>
</evidence>
<dbReference type="InterPro" id="IPR036047">
    <property type="entry name" value="F-box-like_dom_sf"/>
</dbReference>
<name>A0ABC8R0Y6_9AQUA</name>
<dbReference type="PANTHER" id="PTHR31215">
    <property type="entry name" value="OS05G0510400 PROTEIN-RELATED"/>
    <property type="match status" value="1"/>
</dbReference>
<comment type="caution">
    <text evidence="2">The sequence shown here is derived from an EMBL/GenBank/DDBJ whole genome shotgun (WGS) entry which is preliminary data.</text>
</comment>
<dbReference type="EMBL" id="CAUOFW020000746">
    <property type="protein sequence ID" value="CAK9136273.1"/>
    <property type="molecule type" value="Genomic_DNA"/>
</dbReference>
<dbReference type="InterPro" id="IPR044809">
    <property type="entry name" value="AUF1-like"/>
</dbReference>
<proteinExistence type="predicted"/>
<dbReference type="AlphaFoldDB" id="A0ABC8R0Y6"/>
<evidence type="ECO:0000259" key="1">
    <source>
        <dbReference type="Pfam" id="PF12937"/>
    </source>
</evidence>
<organism evidence="2 3">
    <name type="scientific">Ilex paraguariensis</name>
    <name type="common">yerba mate</name>
    <dbReference type="NCBI Taxonomy" id="185542"/>
    <lineage>
        <taxon>Eukaryota</taxon>
        <taxon>Viridiplantae</taxon>
        <taxon>Streptophyta</taxon>
        <taxon>Embryophyta</taxon>
        <taxon>Tracheophyta</taxon>
        <taxon>Spermatophyta</taxon>
        <taxon>Magnoliopsida</taxon>
        <taxon>eudicotyledons</taxon>
        <taxon>Gunneridae</taxon>
        <taxon>Pentapetalae</taxon>
        <taxon>asterids</taxon>
        <taxon>campanulids</taxon>
        <taxon>Aquifoliales</taxon>
        <taxon>Aquifoliaceae</taxon>
        <taxon>Ilex</taxon>
    </lineage>
</organism>